<comment type="catalytic activity">
    <reaction evidence="7">
        <text>a (3S)-3-hydroxyacyl-CoA + NAD(+) = a 3-oxoacyl-CoA + NADH + H(+)</text>
        <dbReference type="Rhea" id="RHEA:22432"/>
        <dbReference type="ChEBI" id="CHEBI:15378"/>
        <dbReference type="ChEBI" id="CHEBI:57318"/>
        <dbReference type="ChEBI" id="CHEBI:57540"/>
        <dbReference type="ChEBI" id="CHEBI:57945"/>
        <dbReference type="ChEBI" id="CHEBI:90726"/>
        <dbReference type="EC" id="1.1.1.35"/>
    </reaction>
</comment>
<keyword evidence="6" id="KW-0443">Lipid metabolism</keyword>
<sequence>MAIQNVTVAGSGVLGSQIAYQTAFKGYNVTVYDINEDAINKAKDRIKGLRHLYKRDIAATDADFEKGLANINYSWDLEKAVANADLVIEAIPERPDIKRNFYKQIANFAPKEAIFTSNSSTLVPSMFMDDTGRPKQFLNMHFANQVWLNNTAEIMASPKTDPAIYKEIVEFARSIGMIPIQLKKEQPGYILNTLLIPLLSAGEELWVKGVADPQTIDKTWMAATGSPRGPFAILDAVGIRTAYNITLAQAQDDPKPETQALADALKKMLDAGKLGLESGEGFYKYPNPAYEDKGFLDI</sequence>
<keyword evidence="4" id="KW-0560">Oxidoreductase</keyword>
<evidence type="ECO:0000256" key="1">
    <source>
        <dbReference type="ARBA" id="ARBA00005005"/>
    </source>
</evidence>
<dbReference type="Pfam" id="PF00725">
    <property type="entry name" value="3HCDH"/>
    <property type="match status" value="1"/>
</dbReference>
<evidence type="ECO:0000256" key="7">
    <source>
        <dbReference type="ARBA" id="ARBA00049556"/>
    </source>
</evidence>
<comment type="caution">
    <text evidence="11">The sequence shown here is derived from an EMBL/GenBank/DDBJ whole genome shotgun (WGS) entry which is preliminary data.</text>
</comment>
<comment type="pathway">
    <text evidence="2">Lipid metabolism; butanoate metabolism.</text>
</comment>
<evidence type="ECO:0000256" key="2">
    <source>
        <dbReference type="ARBA" id="ARBA00005086"/>
    </source>
</evidence>
<evidence type="ECO:0000313" key="12">
    <source>
        <dbReference type="Proteomes" id="UP000321569"/>
    </source>
</evidence>
<name>A0A512PNM9_9LACO</name>
<keyword evidence="5" id="KW-0520">NAD</keyword>
<dbReference type="InterPro" id="IPR013328">
    <property type="entry name" value="6PGD_dom2"/>
</dbReference>
<dbReference type="EMBL" id="BKAM01000033">
    <property type="protein sequence ID" value="GEP72794.1"/>
    <property type="molecule type" value="Genomic_DNA"/>
</dbReference>
<dbReference type="SUPFAM" id="SSF48179">
    <property type="entry name" value="6-phosphogluconate dehydrogenase C-terminal domain-like"/>
    <property type="match status" value="1"/>
</dbReference>
<dbReference type="Gene3D" id="1.10.1040.10">
    <property type="entry name" value="N-(1-d-carboxylethyl)-l-norvaline Dehydrogenase, domain 2"/>
    <property type="match status" value="1"/>
</dbReference>
<evidence type="ECO:0000313" key="11">
    <source>
        <dbReference type="EMBL" id="GEP72794.1"/>
    </source>
</evidence>
<comment type="pathway">
    <text evidence="1">Lipid metabolism; fatty acid beta-oxidation.</text>
</comment>
<dbReference type="AlphaFoldDB" id="A0A512PNM9"/>
<dbReference type="Gene3D" id="3.40.50.720">
    <property type="entry name" value="NAD(P)-binding Rossmann-like Domain"/>
    <property type="match status" value="1"/>
</dbReference>
<proteinExistence type="predicted"/>
<reference evidence="11 12" key="1">
    <citation type="submission" date="2019-07" db="EMBL/GenBank/DDBJ databases">
        <title>Whole genome shotgun sequence of Lactobacillus rapi NBRC 109618.</title>
        <authorList>
            <person name="Hosoyama A."/>
            <person name="Uohara A."/>
            <person name="Ohji S."/>
            <person name="Ichikawa N."/>
        </authorList>
    </citation>
    <scope>NUCLEOTIDE SEQUENCE [LARGE SCALE GENOMIC DNA]</scope>
    <source>
        <strain evidence="11 12">NBRC 109618</strain>
    </source>
</reference>
<dbReference type="PANTHER" id="PTHR43561">
    <property type="match status" value="1"/>
</dbReference>
<dbReference type="GO" id="GO:0003857">
    <property type="term" value="F:(3S)-3-hydroxyacyl-CoA dehydrogenase (NAD+) activity"/>
    <property type="evidence" value="ECO:0007669"/>
    <property type="project" value="UniProtKB-EC"/>
</dbReference>
<evidence type="ECO:0000259" key="10">
    <source>
        <dbReference type="Pfam" id="PF02737"/>
    </source>
</evidence>
<feature type="domain" description="3-hydroxyacyl-CoA dehydrogenase NAD binding" evidence="10">
    <location>
        <begin position="5"/>
        <end position="183"/>
    </location>
</feature>
<dbReference type="NCBIfam" id="NF006143">
    <property type="entry name" value="PRK08293.1"/>
    <property type="match status" value="1"/>
</dbReference>
<evidence type="ECO:0000259" key="9">
    <source>
        <dbReference type="Pfam" id="PF00725"/>
    </source>
</evidence>
<dbReference type="InterPro" id="IPR036291">
    <property type="entry name" value="NAD(P)-bd_dom_sf"/>
</dbReference>
<dbReference type="GO" id="GO:0070403">
    <property type="term" value="F:NAD+ binding"/>
    <property type="evidence" value="ECO:0007669"/>
    <property type="project" value="InterPro"/>
</dbReference>
<dbReference type="STRING" id="1423795.FD12_GL002466"/>
<dbReference type="InterPro" id="IPR006108">
    <property type="entry name" value="3HC_DH_C"/>
</dbReference>
<dbReference type="SUPFAM" id="SSF51735">
    <property type="entry name" value="NAD(P)-binding Rossmann-fold domains"/>
    <property type="match status" value="1"/>
</dbReference>
<keyword evidence="3" id="KW-0276">Fatty acid metabolism</keyword>
<dbReference type="InterPro" id="IPR008927">
    <property type="entry name" value="6-PGluconate_DH-like_C_sf"/>
</dbReference>
<feature type="site" description="Important for catalytic activity" evidence="8">
    <location>
        <position position="141"/>
    </location>
</feature>
<organism evidence="11 12">
    <name type="scientific">Lentilactobacillus rapi</name>
    <dbReference type="NCBI Taxonomy" id="481723"/>
    <lineage>
        <taxon>Bacteria</taxon>
        <taxon>Bacillati</taxon>
        <taxon>Bacillota</taxon>
        <taxon>Bacilli</taxon>
        <taxon>Lactobacillales</taxon>
        <taxon>Lactobacillaceae</taxon>
        <taxon>Lentilactobacillus</taxon>
    </lineage>
</organism>
<dbReference type="PANTHER" id="PTHR43561:SF3">
    <property type="entry name" value="HYDROXYACYL-COENZYME A DEHYDROGENASE, MITOCHONDRIAL"/>
    <property type="match status" value="1"/>
</dbReference>
<evidence type="ECO:0000256" key="3">
    <source>
        <dbReference type="ARBA" id="ARBA00022832"/>
    </source>
</evidence>
<dbReference type="PIRSF" id="PIRSF000105">
    <property type="entry name" value="HCDH"/>
    <property type="match status" value="1"/>
</dbReference>
<accession>A0A512PNM9</accession>
<dbReference type="InterPro" id="IPR052242">
    <property type="entry name" value="Mito_3-hydroxyacyl-CoA_DH"/>
</dbReference>
<evidence type="ECO:0000256" key="6">
    <source>
        <dbReference type="ARBA" id="ARBA00023098"/>
    </source>
</evidence>
<dbReference type="RefSeq" id="WP_054748810.1">
    <property type="nucleotide sequence ID" value="NZ_BKAM01000033.1"/>
</dbReference>
<dbReference type="OrthoDB" id="9771883at2"/>
<feature type="domain" description="3-hydroxyacyl-CoA dehydrogenase C-terminal" evidence="9">
    <location>
        <begin position="188"/>
        <end position="285"/>
    </location>
</feature>
<dbReference type="GO" id="GO:0006635">
    <property type="term" value="P:fatty acid beta-oxidation"/>
    <property type="evidence" value="ECO:0007669"/>
    <property type="project" value="TreeGrafter"/>
</dbReference>
<evidence type="ECO:0000256" key="5">
    <source>
        <dbReference type="ARBA" id="ARBA00023027"/>
    </source>
</evidence>
<protein>
    <submittedName>
        <fullName evidence="11">3-hydroxybutyryl-CoA dehydrogenase</fullName>
    </submittedName>
</protein>
<evidence type="ECO:0000256" key="4">
    <source>
        <dbReference type="ARBA" id="ARBA00023002"/>
    </source>
</evidence>
<dbReference type="Proteomes" id="UP000321569">
    <property type="component" value="Unassembled WGS sequence"/>
</dbReference>
<dbReference type="InterPro" id="IPR022694">
    <property type="entry name" value="3-OHacyl-CoA_DH"/>
</dbReference>
<dbReference type="Pfam" id="PF02737">
    <property type="entry name" value="3HCDH_N"/>
    <property type="match status" value="1"/>
</dbReference>
<gene>
    <name evidence="11" type="ORF">LRA02_16620</name>
</gene>
<dbReference type="InterPro" id="IPR006176">
    <property type="entry name" value="3-OHacyl-CoA_DH_NAD-bd"/>
</dbReference>
<evidence type="ECO:0000256" key="8">
    <source>
        <dbReference type="PIRSR" id="PIRSR000105-1"/>
    </source>
</evidence>